<keyword evidence="3" id="KW-1003">Cell membrane</keyword>
<gene>
    <name evidence="8" type="ORF">HXN33_05325</name>
</gene>
<dbReference type="GO" id="GO:0015109">
    <property type="term" value="F:chromate transmembrane transporter activity"/>
    <property type="evidence" value="ECO:0007669"/>
    <property type="project" value="InterPro"/>
</dbReference>
<name>A0A930HY05_9BACT</name>
<keyword evidence="6 7" id="KW-0472">Membrane</keyword>
<dbReference type="InterPro" id="IPR052518">
    <property type="entry name" value="CHR_Transporter"/>
</dbReference>
<dbReference type="RefSeq" id="WP_219497117.1">
    <property type="nucleotide sequence ID" value="NZ_CAUPFN010000010.1"/>
</dbReference>
<evidence type="ECO:0000256" key="1">
    <source>
        <dbReference type="ARBA" id="ARBA00004651"/>
    </source>
</evidence>
<comment type="caution">
    <text evidence="8">The sequence shown here is derived from an EMBL/GenBank/DDBJ whole genome shotgun (WGS) entry which is preliminary data.</text>
</comment>
<evidence type="ECO:0000256" key="7">
    <source>
        <dbReference type="SAM" id="Phobius"/>
    </source>
</evidence>
<evidence type="ECO:0000256" key="6">
    <source>
        <dbReference type="ARBA" id="ARBA00023136"/>
    </source>
</evidence>
<dbReference type="AlphaFoldDB" id="A0A930HY05"/>
<evidence type="ECO:0000313" key="8">
    <source>
        <dbReference type="EMBL" id="MBF1414986.1"/>
    </source>
</evidence>
<dbReference type="Pfam" id="PF02417">
    <property type="entry name" value="Chromate_transp"/>
    <property type="match status" value="1"/>
</dbReference>
<keyword evidence="4 7" id="KW-0812">Transmembrane</keyword>
<protein>
    <submittedName>
        <fullName evidence="8">Chromate transporter</fullName>
    </submittedName>
</protein>
<keyword evidence="5 7" id="KW-1133">Transmembrane helix</keyword>
<comment type="subcellular location">
    <subcellularLocation>
        <location evidence="1">Cell membrane</location>
        <topology evidence="1">Multi-pass membrane protein</topology>
    </subcellularLocation>
</comment>
<dbReference type="PANTHER" id="PTHR43663:SF2">
    <property type="entry name" value="CHROMATE TRANSPORT PROTEIN-RELATED"/>
    <property type="match status" value="1"/>
</dbReference>
<feature type="transmembrane region" description="Helical" evidence="7">
    <location>
        <begin position="94"/>
        <end position="117"/>
    </location>
</feature>
<sequence length="198" mass="22027">MEKDKITTTDNTQISAAKDNFYKEAFKTFFKIGASTLNGRHTQLQIIQEEIVEKRKWIPQEEFTDIVAIAQSCPGIFTVNISLLIGFKLRKTPGAICTCLGTVLPSFLIILAITLFFHQFMDVPWIAAIFRGVRPAVVALIAVPTFILAKESHITLSNCWIPIITAILIWLLGVNPVFVIIAAAIGGYLYGKFIKPTE</sequence>
<evidence type="ECO:0000256" key="3">
    <source>
        <dbReference type="ARBA" id="ARBA00022475"/>
    </source>
</evidence>
<accession>A0A930HY05</accession>
<proteinExistence type="inferred from homology"/>
<dbReference type="GO" id="GO:0005886">
    <property type="term" value="C:plasma membrane"/>
    <property type="evidence" value="ECO:0007669"/>
    <property type="project" value="UniProtKB-SubCell"/>
</dbReference>
<feature type="transmembrane region" description="Helical" evidence="7">
    <location>
        <begin position="123"/>
        <end position="148"/>
    </location>
</feature>
<organism evidence="8 9">
    <name type="scientific">Prevotella histicola</name>
    <dbReference type="NCBI Taxonomy" id="470565"/>
    <lineage>
        <taxon>Bacteria</taxon>
        <taxon>Pseudomonadati</taxon>
        <taxon>Bacteroidota</taxon>
        <taxon>Bacteroidia</taxon>
        <taxon>Bacteroidales</taxon>
        <taxon>Prevotellaceae</taxon>
        <taxon>Prevotella</taxon>
    </lineage>
</organism>
<reference evidence="8" key="1">
    <citation type="submission" date="2020-04" db="EMBL/GenBank/DDBJ databases">
        <title>Deep metagenomics examines the oral microbiome during advanced dental caries in children, revealing novel taxa and co-occurrences with host molecules.</title>
        <authorList>
            <person name="Baker J.L."/>
            <person name="Morton J.T."/>
            <person name="Dinis M."/>
            <person name="Alvarez R."/>
            <person name="Tran N.C."/>
            <person name="Knight R."/>
            <person name="Edlund A."/>
        </authorList>
    </citation>
    <scope>NUCLEOTIDE SEQUENCE</scope>
    <source>
        <strain evidence="8">JCVI_25_bin.9</strain>
    </source>
</reference>
<dbReference type="PANTHER" id="PTHR43663">
    <property type="entry name" value="CHROMATE TRANSPORT PROTEIN-RELATED"/>
    <property type="match status" value="1"/>
</dbReference>
<evidence type="ECO:0000256" key="4">
    <source>
        <dbReference type="ARBA" id="ARBA00022692"/>
    </source>
</evidence>
<feature type="transmembrane region" description="Helical" evidence="7">
    <location>
        <begin position="160"/>
        <end position="190"/>
    </location>
</feature>
<evidence type="ECO:0000256" key="5">
    <source>
        <dbReference type="ARBA" id="ARBA00022989"/>
    </source>
</evidence>
<dbReference type="EMBL" id="JABZSQ010000079">
    <property type="protein sequence ID" value="MBF1414986.1"/>
    <property type="molecule type" value="Genomic_DNA"/>
</dbReference>
<comment type="similarity">
    <text evidence="2">Belongs to the chromate ion transporter (CHR) (TC 2.A.51) family.</text>
</comment>
<evidence type="ECO:0000313" key="9">
    <source>
        <dbReference type="Proteomes" id="UP000757461"/>
    </source>
</evidence>
<dbReference type="InterPro" id="IPR003370">
    <property type="entry name" value="Chromate_transpt"/>
</dbReference>
<evidence type="ECO:0000256" key="2">
    <source>
        <dbReference type="ARBA" id="ARBA00005262"/>
    </source>
</evidence>
<dbReference type="Proteomes" id="UP000757461">
    <property type="component" value="Unassembled WGS sequence"/>
</dbReference>